<keyword evidence="1" id="KW-0812">Transmembrane</keyword>
<feature type="transmembrane region" description="Helical" evidence="1">
    <location>
        <begin position="71"/>
        <end position="92"/>
    </location>
</feature>
<reference evidence="2 3" key="1">
    <citation type="journal article" date="2011" name="Stand. Genomic Sci.">
        <title>Non-contiguous finished genome sequence and contextual data of the filamentous soil bacterium Ktedonobacter racemifer type strain (SOSP1-21).</title>
        <authorList>
            <person name="Chang Y.J."/>
            <person name="Land M."/>
            <person name="Hauser L."/>
            <person name="Chertkov O."/>
            <person name="Del Rio T.G."/>
            <person name="Nolan M."/>
            <person name="Copeland A."/>
            <person name="Tice H."/>
            <person name="Cheng J.F."/>
            <person name="Lucas S."/>
            <person name="Han C."/>
            <person name="Goodwin L."/>
            <person name="Pitluck S."/>
            <person name="Ivanova N."/>
            <person name="Ovchinikova G."/>
            <person name="Pati A."/>
            <person name="Chen A."/>
            <person name="Palaniappan K."/>
            <person name="Mavromatis K."/>
            <person name="Liolios K."/>
            <person name="Brettin T."/>
            <person name="Fiebig A."/>
            <person name="Rohde M."/>
            <person name="Abt B."/>
            <person name="Goker M."/>
            <person name="Detter J.C."/>
            <person name="Woyke T."/>
            <person name="Bristow J."/>
            <person name="Eisen J.A."/>
            <person name="Markowitz V."/>
            <person name="Hugenholtz P."/>
            <person name="Kyrpides N.C."/>
            <person name="Klenk H.P."/>
            <person name="Lapidus A."/>
        </authorList>
    </citation>
    <scope>NUCLEOTIDE SEQUENCE [LARGE SCALE GENOMIC DNA]</scope>
    <source>
        <strain evidence="3">DSM 44963</strain>
    </source>
</reference>
<gene>
    <name evidence="2" type="ORF">Krac_9298</name>
</gene>
<keyword evidence="3" id="KW-1185">Reference proteome</keyword>
<dbReference type="AlphaFoldDB" id="D6TBF4"/>
<protein>
    <submittedName>
        <fullName evidence="2">Uncharacterized protein</fullName>
    </submittedName>
</protein>
<dbReference type="Proteomes" id="UP000004508">
    <property type="component" value="Unassembled WGS sequence"/>
</dbReference>
<evidence type="ECO:0000313" key="3">
    <source>
        <dbReference type="Proteomes" id="UP000004508"/>
    </source>
</evidence>
<keyword evidence="1" id="KW-0472">Membrane</keyword>
<evidence type="ECO:0000256" key="1">
    <source>
        <dbReference type="SAM" id="Phobius"/>
    </source>
</evidence>
<proteinExistence type="predicted"/>
<name>D6TBF4_KTERA</name>
<accession>D6TBF4</accession>
<comment type="caution">
    <text evidence="2">The sequence shown here is derived from an EMBL/GenBank/DDBJ whole genome shotgun (WGS) entry which is preliminary data.</text>
</comment>
<organism evidence="2 3">
    <name type="scientific">Ktedonobacter racemifer DSM 44963</name>
    <dbReference type="NCBI Taxonomy" id="485913"/>
    <lineage>
        <taxon>Bacteria</taxon>
        <taxon>Bacillati</taxon>
        <taxon>Chloroflexota</taxon>
        <taxon>Ktedonobacteria</taxon>
        <taxon>Ktedonobacterales</taxon>
        <taxon>Ktedonobacteraceae</taxon>
        <taxon>Ktedonobacter</taxon>
    </lineage>
</organism>
<sequence>MRPGSLQLPGRISFLTRASAKGRKTRNGDPLFEGEMYFLHTFFLIRRKRQLWYNCSTYLTKDVSSFQRHSSGVTCSTAIVLLLLTTTAITFAL</sequence>
<dbReference type="InParanoid" id="D6TBF4"/>
<keyword evidence="1" id="KW-1133">Transmembrane helix</keyword>
<dbReference type="EMBL" id="ADVG01000001">
    <property type="protein sequence ID" value="EFH87938.1"/>
    <property type="molecule type" value="Genomic_DNA"/>
</dbReference>
<evidence type="ECO:0000313" key="2">
    <source>
        <dbReference type="EMBL" id="EFH87938.1"/>
    </source>
</evidence>